<dbReference type="InterPro" id="IPR041183">
    <property type="entry name" value="Cyclophilin-like"/>
</dbReference>
<reference evidence="3 4" key="1">
    <citation type="submission" date="2018-06" db="EMBL/GenBank/DDBJ databases">
        <authorList>
            <consortium name="Pathogen Informatics"/>
            <person name="Doyle S."/>
        </authorList>
    </citation>
    <scope>NUCLEOTIDE SEQUENCE [LARGE SCALE GENOMIC DNA]</scope>
    <source>
        <strain evidence="3 4">NCTC10254</strain>
    </source>
</reference>
<accession>A0A6H9XFH8</accession>
<dbReference type="RefSeq" id="WP_005525888.1">
    <property type="nucleotide sequence ID" value="NZ_CBDEQJ010000036.1"/>
</dbReference>
<name>A0A6H9XFH8_9CORY</name>
<comment type="caution">
    <text evidence="3">The sequence shown here is derived from an EMBL/GenBank/DDBJ whole genome shotgun (WGS) entry which is preliminary data.</text>
</comment>
<organism evidence="3 4">
    <name type="scientific">Corynebacterium matruchotii</name>
    <dbReference type="NCBI Taxonomy" id="43768"/>
    <lineage>
        <taxon>Bacteria</taxon>
        <taxon>Bacillati</taxon>
        <taxon>Actinomycetota</taxon>
        <taxon>Actinomycetes</taxon>
        <taxon>Mycobacteriales</taxon>
        <taxon>Corynebacteriaceae</taxon>
        <taxon>Corynebacterium</taxon>
    </lineage>
</organism>
<dbReference type="SUPFAM" id="SSF50891">
    <property type="entry name" value="Cyclophilin-like"/>
    <property type="match status" value="1"/>
</dbReference>
<feature type="region of interest" description="Disordered" evidence="1">
    <location>
        <begin position="30"/>
        <end position="53"/>
    </location>
</feature>
<dbReference type="AlphaFoldDB" id="A0A6H9XFH8"/>
<dbReference type="GeneID" id="84573850"/>
<evidence type="ECO:0000259" key="2">
    <source>
        <dbReference type="Pfam" id="PF18050"/>
    </source>
</evidence>
<proteinExistence type="predicted"/>
<dbReference type="Proteomes" id="UP000249886">
    <property type="component" value="Unassembled WGS sequence"/>
</dbReference>
<feature type="domain" description="Cyclophilin-like" evidence="2">
    <location>
        <begin position="58"/>
        <end position="168"/>
    </location>
</feature>
<dbReference type="Pfam" id="PF18050">
    <property type="entry name" value="Cyclophil_like2"/>
    <property type="match status" value="1"/>
</dbReference>
<sequence length="171" mass="18277">MIVSLAPARPRGALSLIFIVAGILALASCSSTPSQQSPSPSTSSASGNDSAASTPIRVTINGQVLHARLWDNAPARDLLDRLPLTVRLQDVDNQEKVGYLPKPPLSADGMPEGDDPQPGDIGWFRPWNTLAFYYGDVSYSGGIARIGRFDDPIDLVKAQTGFFHATIERAS</sequence>
<dbReference type="Gene3D" id="2.40.100.20">
    <property type="match status" value="1"/>
</dbReference>
<evidence type="ECO:0000256" key="1">
    <source>
        <dbReference type="SAM" id="MobiDB-lite"/>
    </source>
</evidence>
<dbReference type="EMBL" id="UARK01000008">
    <property type="protein sequence ID" value="SPW28372.1"/>
    <property type="molecule type" value="Genomic_DNA"/>
</dbReference>
<protein>
    <submittedName>
        <fullName evidence="3">Uncharacterized conserved protein</fullName>
    </submittedName>
</protein>
<dbReference type="InterPro" id="IPR029000">
    <property type="entry name" value="Cyclophilin-like_dom_sf"/>
</dbReference>
<evidence type="ECO:0000313" key="3">
    <source>
        <dbReference type="EMBL" id="SPW28372.1"/>
    </source>
</evidence>
<gene>
    <name evidence="3" type="ORF">NCTC10254_01339</name>
</gene>
<evidence type="ECO:0000313" key="4">
    <source>
        <dbReference type="Proteomes" id="UP000249886"/>
    </source>
</evidence>